<evidence type="ECO:0000313" key="7">
    <source>
        <dbReference type="Proteomes" id="UP001156903"/>
    </source>
</evidence>
<dbReference type="Gene3D" id="3.40.190.10">
    <property type="entry name" value="Periplasmic binding protein-like II"/>
    <property type="match status" value="2"/>
</dbReference>
<dbReference type="SUPFAM" id="SSF53850">
    <property type="entry name" value="Periplasmic binding protein-like II"/>
    <property type="match status" value="1"/>
</dbReference>
<dbReference type="InterPro" id="IPR036390">
    <property type="entry name" value="WH_DNA-bd_sf"/>
</dbReference>
<feature type="domain" description="HTH lysR-type" evidence="5">
    <location>
        <begin position="1"/>
        <end position="59"/>
    </location>
</feature>
<dbReference type="PROSITE" id="PS50931">
    <property type="entry name" value="HTH_LYSR"/>
    <property type="match status" value="1"/>
</dbReference>
<keyword evidence="2" id="KW-0805">Transcription regulation</keyword>
<evidence type="ECO:0000256" key="2">
    <source>
        <dbReference type="ARBA" id="ARBA00023015"/>
    </source>
</evidence>
<reference evidence="7" key="1">
    <citation type="journal article" date="2019" name="Int. J. Syst. Evol. Microbiol.">
        <title>The Global Catalogue of Microorganisms (GCM) 10K type strain sequencing project: providing services to taxonomists for standard genome sequencing and annotation.</title>
        <authorList>
            <consortium name="The Broad Institute Genomics Platform"/>
            <consortium name="The Broad Institute Genome Sequencing Center for Infectious Disease"/>
            <person name="Wu L."/>
            <person name="Ma J."/>
        </authorList>
    </citation>
    <scope>NUCLEOTIDE SEQUENCE [LARGE SCALE GENOMIC DNA]</scope>
    <source>
        <strain evidence="7">NBRC 109341</strain>
    </source>
</reference>
<dbReference type="PANTHER" id="PTHR30346">
    <property type="entry name" value="TRANSCRIPTIONAL DUAL REGULATOR HCAR-RELATED"/>
    <property type="match status" value="1"/>
</dbReference>
<keyword evidence="3" id="KW-0238">DNA-binding</keyword>
<dbReference type="CDD" id="cd08414">
    <property type="entry name" value="PBP2_LTTR_aromatics_like"/>
    <property type="match status" value="1"/>
</dbReference>
<dbReference type="InterPro" id="IPR036388">
    <property type="entry name" value="WH-like_DNA-bd_sf"/>
</dbReference>
<dbReference type="Proteomes" id="UP001156903">
    <property type="component" value="Unassembled WGS sequence"/>
</dbReference>
<keyword evidence="4" id="KW-0804">Transcription</keyword>
<dbReference type="EMBL" id="BSPB01000011">
    <property type="protein sequence ID" value="GLS14350.1"/>
    <property type="molecule type" value="Genomic_DNA"/>
</dbReference>
<dbReference type="PANTHER" id="PTHR30346:SF17">
    <property type="entry name" value="LYSR FAMILY TRANSCRIPTIONAL REGULATOR"/>
    <property type="match status" value="1"/>
</dbReference>
<protein>
    <submittedName>
        <fullName evidence="6">Transcriptional regulator</fullName>
    </submittedName>
</protein>
<dbReference type="InterPro" id="IPR000847">
    <property type="entry name" value="LysR_HTH_N"/>
</dbReference>
<comment type="caution">
    <text evidence="6">The sequence shown here is derived from an EMBL/GenBank/DDBJ whole genome shotgun (WGS) entry which is preliminary data.</text>
</comment>
<dbReference type="PRINTS" id="PR00039">
    <property type="entry name" value="HTHLYSR"/>
</dbReference>
<evidence type="ECO:0000259" key="5">
    <source>
        <dbReference type="PROSITE" id="PS50931"/>
    </source>
</evidence>
<dbReference type="Gene3D" id="1.10.10.10">
    <property type="entry name" value="Winged helix-like DNA-binding domain superfamily/Winged helix DNA-binding domain"/>
    <property type="match status" value="1"/>
</dbReference>
<dbReference type="Pfam" id="PF00126">
    <property type="entry name" value="HTH_1"/>
    <property type="match status" value="1"/>
</dbReference>
<sequence length="302" mass="32640">MLTHRQLRYFVEIVDAGGFSQAAERLFIAQSALSRQVRDMEQTLQVTLLEREARPLAMTAAGRSLYADARRILAALESAAANAVHAQRGTEGTLRLLHSSSVPLGTPILTALRAHTGQHPGVGIEVSQAASEQQAEDVREGRADVGLARAPVLRRHDGVHYQPLYEEPLMLALPVGHALTGHTRIGVAALRAERFVATPHLERGGLSHRVAELCRAQGFQPQPAAVRSRKWSQLALVAGGFGIAIVPRSMAEQAPAGVHCLPLDDPLAVSGVLAMWRHDAPELVQRFTRRLVKLFPGATAPI</sequence>
<evidence type="ECO:0000256" key="1">
    <source>
        <dbReference type="ARBA" id="ARBA00009437"/>
    </source>
</evidence>
<dbReference type="Pfam" id="PF03466">
    <property type="entry name" value="LysR_substrate"/>
    <property type="match status" value="1"/>
</dbReference>
<evidence type="ECO:0000313" key="6">
    <source>
        <dbReference type="EMBL" id="GLS14350.1"/>
    </source>
</evidence>
<keyword evidence="7" id="KW-1185">Reference proteome</keyword>
<dbReference type="RefSeq" id="WP_284307494.1">
    <property type="nucleotide sequence ID" value="NZ_BSPB01000011.1"/>
</dbReference>
<name>A0ABQ6C6G1_9BURK</name>
<gene>
    <name evidence="6" type="ORF">GCM10007935_17810</name>
</gene>
<accession>A0ABQ6C6G1</accession>
<comment type="similarity">
    <text evidence="1">Belongs to the LysR transcriptional regulatory family.</text>
</comment>
<dbReference type="SUPFAM" id="SSF46785">
    <property type="entry name" value="Winged helix' DNA-binding domain"/>
    <property type="match status" value="1"/>
</dbReference>
<dbReference type="InterPro" id="IPR005119">
    <property type="entry name" value="LysR_subst-bd"/>
</dbReference>
<evidence type="ECO:0000256" key="3">
    <source>
        <dbReference type="ARBA" id="ARBA00023125"/>
    </source>
</evidence>
<proteinExistence type="inferred from homology"/>
<evidence type="ECO:0000256" key="4">
    <source>
        <dbReference type="ARBA" id="ARBA00023163"/>
    </source>
</evidence>
<organism evidence="6 7">
    <name type="scientific">Hydrogenophaga electricum</name>
    <dbReference type="NCBI Taxonomy" id="1230953"/>
    <lineage>
        <taxon>Bacteria</taxon>
        <taxon>Pseudomonadati</taxon>
        <taxon>Pseudomonadota</taxon>
        <taxon>Betaproteobacteria</taxon>
        <taxon>Burkholderiales</taxon>
        <taxon>Comamonadaceae</taxon>
        <taxon>Hydrogenophaga</taxon>
    </lineage>
</organism>